<evidence type="ECO:0000313" key="2">
    <source>
        <dbReference type="Proteomes" id="UP000280698"/>
    </source>
</evidence>
<name>A0ABX9W8Y1_9ACTN</name>
<dbReference type="EMBL" id="RJLN01000123">
    <property type="protein sequence ID" value="RNL88652.1"/>
    <property type="molecule type" value="Genomic_DNA"/>
</dbReference>
<protein>
    <submittedName>
        <fullName evidence="1">Uncharacterized protein</fullName>
    </submittedName>
</protein>
<comment type="caution">
    <text evidence="1">The sequence shown here is derived from an EMBL/GenBank/DDBJ whole genome shotgun (WGS) entry which is preliminary data.</text>
</comment>
<proteinExistence type="predicted"/>
<evidence type="ECO:0000313" key="1">
    <source>
        <dbReference type="EMBL" id="RNL88652.1"/>
    </source>
</evidence>
<reference evidence="1 2" key="1">
    <citation type="submission" date="2018-11" db="EMBL/GenBank/DDBJ databases">
        <title>Micromonospora sp. PPF5-17, a new actinomycetes isolated from a hot spring soil.</title>
        <authorList>
            <person name="Thawai C."/>
        </authorList>
    </citation>
    <scope>NUCLEOTIDE SEQUENCE [LARGE SCALE GENOMIC DNA]</scope>
    <source>
        <strain evidence="1 2">PPF5-17</strain>
    </source>
</reference>
<dbReference type="RefSeq" id="WP_123243491.1">
    <property type="nucleotide sequence ID" value="NZ_JAAHBY010000123.1"/>
</dbReference>
<accession>A0ABX9W8Y1</accession>
<sequence length="79" mass="8989">MPIFRVFQVGGEEISVEASRVVTDGANICFETQVQGRWQSVLSVPAGRVTRLQRRINEEAGWRWIIARPMPVVGNHVHY</sequence>
<keyword evidence="2" id="KW-1185">Reference proteome</keyword>
<organism evidence="1 2">
    <name type="scientific">Micromonospora solifontis</name>
    <dbReference type="NCBI Taxonomy" id="2487138"/>
    <lineage>
        <taxon>Bacteria</taxon>
        <taxon>Bacillati</taxon>
        <taxon>Actinomycetota</taxon>
        <taxon>Actinomycetes</taxon>
        <taxon>Micromonosporales</taxon>
        <taxon>Micromonosporaceae</taxon>
        <taxon>Micromonospora</taxon>
    </lineage>
</organism>
<gene>
    <name evidence="1" type="ORF">EFE23_25785</name>
</gene>
<dbReference type="Proteomes" id="UP000280698">
    <property type="component" value="Unassembled WGS sequence"/>
</dbReference>